<gene>
    <name evidence="2" type="primary">rfbG</name>
    <name evidence="2" type="ORF">GQF01_18575</name>
</gene>
<protein>
    <submittedName>
        <fullName evidence="2">CDP-glucose 4,6-dehydratase</fullName>
        <ecNumber evidence="2">4.2.1.45</ecNumber>
    </submittedName>
</protein>
<name>A0A6L8V1R2_9BACL</name>
<dbReference type="Gene3D" id="3.90.25.10">
    <property type="entry name" value="UDP-galactose 4-epimerase, domain 1"/>
    <property type="match status" value="1"/>
</dbReference>
<dbReference type="GO" id="GO:0047733">
    <property type="term" value="F:CDP-glucose 4,6-dehydratase activity"/>
    <property type="evidence" value="ECO:0007669"/>
    <property type="project" value="UniProtKB-EC"/>
</dbReference>
<dbReference type="NCBIfam" id="TIGR02622">
    <property type="entry name" value="CDP_4_6_dhtase"/>
    <property type="match status" value="1"/>
</dbReference>
<dbReference type="EMBL" id="WTUZ01000021">
    <property type="protein sequence ID" value="MZQ84124.1"/>
    <property type="molecule type" value="Genomic_DNA"/>
</dbReference>
<evidence type="ECO:0000313" key="2">
    <source>
        <dbReference type="EMBL" id="MZQ84124.1"/>
    </source>
</evidence>
<feature type="domain" description="NAD(P)-binding" evidence="1">
    <location>
        <begin position="19"/>
        <end position="336"/>
    </location>
</feature>
<dbReference type="PANTHER" id="PTHR43000">
    <property type="entry name" value="DTDP-D-GLUCOSE 4,6-DEHYDRATASE-RELATED"/>
    <property type="match status" value="1"/>
</dbReference>
<sequence>MPDNRIRINADFWKGKNVFVTGHTGFKGTWLSLWLQGMGANVTGYSLQPPTEPSLFELCRMKEMVTSYIADIRDMPSLTEAIIEAAPDIVFHLAAQPLVRASYLNPIETYEINTMGTINLLEAVRQAKKSSVPIQAVIHVSTDKVYSQLDEERGYRETDRLGGGDPYSNSKALTELIVTSYRQIYEKEESEWSEPVALASVRAGNVIGGGDWAEDRLIPDCFKAILQGKPVKLRYPQAVRPWQHVLEPLHGYLLLAQHIYEDKQYAEAWNFGPNEEDTISVEQVVSSLCSKWGDQAAYQIDSDEHPHEAHVLRLDCTKSRTLLGWSPRWNLDMAISKSIEWVKTYDQLGDCRELCNKQIQEYVEGSESHDH</sequence>
<comment type="caution">
    <text evidence="2">The sequence shown here is derived from an EMBL/GenBank/DDBJ whole genome shotgun (WGS) entry which is preliminary data.</text>
</comment>
<dbReference type="Gene3D" id="3.40.50.720">
    <property type="entry name" value="NAD(P)-binding Rossmann-like Domain"/>
    <property type="match status" value="1"/>
</dbReference>
<organism evidence="2 3">
    <name type="scientific">Paenibacillus silvestris</name>
    <dbReference type="NCBI Taxonomy" id="2606219"/>
    <lineage>
        <taxon>Bacteria</taxon>
        <taxon>Bacillati</taxon>
        <taxon>Bacillota</taxon>
        <taxon>Bacilli</taxon>
        <taxon>Bacillales</taxon>
        <taxon>Paenibacillaceae</taxon>
        <taxon>Paenibacillus</taxon>
    </lineage>
</organism>
<keyword evidence="2" id="KW-0456">Lyase</keyword>
<dbReference type="InterPro" id="IPR016040">
    <property type="entry name" value="NAD(P)-bd_dom"/>
</dbReference>
<reference evidence="2 3" key="1">
    <citation type="submission" date="2019-12" db="EMBL/GenBank/DDBJ databases">
        <title>Paenibacillus sp. nov. sp. isolated from soil.</title>
        <authorList>
            <person name="Kim J."/>
            <person name="Jeong S.E."/>
            <person name="Jung H.S."/>
            <person name="Jeon C.O."/>
        </authorList>
    </citation>
    <scope>NUCLEOTIDE SEQUENCE [LARGE SCALE GENOMIC DNA]</scope>
    <source>
        <strain evidence="2 3">5J-6</strain>
    </source>
</reference>
<dbReference type="SUPFAM" id="SSF51735">
    <property type="entry name" value="NAD(P)-binding Rossmann-fold domains"/>
    <property type="match status" value="1"/>
</dbReference>
<dbReference type="InterPro" id="IPR013445">
    <property type="entry name" value="CDP_4_6_deHydtase"/>
</dbReference>
<dbReference type="Pfam" id="PF16363">
    <property type="entry name" value="GDP_Man_Dehyd"/>
    <property type="match status" value="1"/>
</dbReference>
<dbReference type="Proteomes" id="UP000481087">
    <property type="component" value="Unassembled WGS sequence"/>
</dbReference>
<evidence type="ECO:0000259" key="1">
    <source>
        <dbReference type="Pfam" id="PF16363"/>
    </source>
</evidence>
<dbReference type="AlphaFoldDB" id="A0A6L8V1R2"/>
<evidence type="ECO:0000313" key="3">
    <source>
        <dbReference type="Proteomes" id="UP000481087"/>
    </source>
</evidence>
<dbReference type="RefSeq" id="WP_161408267.1">
    <property type="nucleotide sequence ID" value="NZ_WTUZ01000021.1"/>
</dbReference>
<keyword evidence="3" id="KW-1185">Reference proteome</keyword>
<proteinExistence type="predicted"/>
<dbReference type="InterPro" id="IPR036291">
    <property type="entry name" value="NAD(P)-bd_dom_sf"/>
</dbReference>
<accession>A0A6L8V1R2</accession>
<dbReference type="EC" id="4.2.1.45" evidence="2"/>
<dbReference type="CDD" id="cd05252">
    <property type="entry name" value="CDP_GD_SDR_e"/>
    <property type="match status" value="1"/>
</dbReference>